<dbReference type="PROSITE" id="PS51257">
    <property type="entry name" value="PROKAR_LIPOPROTEIN"/>
    <property type="match status" value="1"/>
</dbReference>
<feature type="chain" id="PRO_5024413091" description="Lipoprotein" evidence="1">
    <location>
        <begin position="21"/>
        <end position="192"/>
    </location>
</feature>
<dbReference type="EMBL" id="VCEI01000025">
    <property type="protein sequence ID" value="TLU92124.1"/>
    <property type="molecule type" value="Genomic_DNA"/>
</dbReference>
<feature type="signal peptide" evidence="1">
    <location>
        <begin position="1"/>
        <end position="20"/>
    </location>
</feature>
<keyword evidence="3" id="KW-1185">Reference proteome</keyword>
<dbReference type="RefSeq" id="WP_138282233.1">
    <property type="nucleotide sequence ID" value="NZ_BMGE01000003.1"/>
</dbReference>
<proteinExistence type="predicted"/>
<organism evidence="2 3">
    <name type="scientific">Dyadobacter sediminis</name>
    <dbReference type="NCBI Taxonomy" id="1493691"/>
    <lineage>
        <taxon>Bacteria</taxon>
        <taxon>Pseudomonadati</taxon>
        <taxon>Bacteroidota</taxon>
        <taxon>Cytophagia</taxon>
        <taxon>Cytophagales</taxon>
        <taxon>Spirosomataceae</taxon>
        <taxon>Dyadobacter</taxon>
    </lineage>
</organism>
<dbReference type="OrthoDB" id="766447at2"/>
<keyword evidence="1" id="KW-0732">Signal</keyword>
<reference evidence="2 3" key="1">
    <citation type="submission" date="2019-05" db="EMBL/GenBank/DDBJ databases">
        <authorList>
            <person name="Qu J.-H."/>
        </authorList>
    </citation>
    <scope>NUCLEOTIDE SEQUENCE [LARGE SCALE GENOMIC DNA]</scope>
    <source>
        <strain evidence="2 3">Z12</strain>
    </source>
</reference>
<dbReference type="AlphaFoldDB" id="A0A5R9KBH0"/>
<evidence type="ECO:0000313" key="2">
    <source>
        <dbReference type="EMBL" id="TLU92124.1"/>
    </source>
</evidence>
<name>A0A5R9KBH0_9BACT</name>
<dbReference type="Proteomes" id="UP000309788">
    <property type="component" value="Unassembled WGS sequence"/>
</dbReference>
<accession>A0A5R9KBH0</accession>
<protein>
    <recommendedName>
        <fullName evidence="4">Lipoprotein</fullName>
    </recommendedName>
</protein>
<sequence length="192" mass="21927">MLQLRTLFLFLLSGCILLYACQNDQREQHLAQREQAIIKKENDFALKEADYKSLVKMRDSLRTKKDTVIIQSWPETIAGVWNSKAVCRESNCSEYVIGDQRANFWEFISDSTGLFTRVLDADKKLVRVYNARLDSSGIQLQFLSDSSAAKRLDIHFDLSQVNPELLKGTQAITINQACNATFTVELTRTTPR</sequence>
<evidence type="ECO:0000256" key="1">
    <source>
        <dbReference type="SAM" id="SignalP"/>
    </source>
</evidence>
<evidence type="ECO:0008006" key="4">
    <source>
        <dbReference type="Google" id="ProtNLM"/>
    </source>
</evidence>
<comment type="caution">
    <text evidence="2">The sequence shown here is derived from an EMBL/GenBank/DDBJ whole genome shotgun (WGS) entry which is preliminary data.</text>
</comment>
<evidence type="ECO:0000313" key="3">
    <source>
        <dbReference type="Proteomes" id="UP000309788"/>
    </source>
</evidence>
<gene>
    <name evidence="2" type="ORF">FEM55_15360</name>
</gene>